<dbReference type="SUPFAM" id="SSF52058">
    <property type="entry name" value="L domain-like"/>
    <property type="match status" value="1"/>
</dbReference>
<comment type="caution">
    <text evidence="6">The sequence shown here is derived from an EMBL/GenBank/DDBJ whole genome shotgun (WGS) entry which is preliminary data.</text>
</comment>
<dbReference type="GO" id="GO:0016614">
    <property type="term" value="F:oxidoreductase activity, acting on CH-OH group of donors"/>
    <property type="evidence" value="ECO:0007669"/>
    <property type="project" value="InterPro"/>
</dbReference>
<protein>
    <recommendedName>
        <fullName evidence="5">Glucose-methanol-choline oxidoreductase C-terminal domain-containing protein</fullName>
    </recommendedName>
</protein>
<evidence type="ECO:0000256" key="2">
    <source>
        <dbReference type="ARBA" id="ARBA00022630"/>
    </source>
</evidence>
<dbReference type="PANTHER" id="PTHR45968:SF31">
    <property type="entry name" value="GLUCOSE-METHANOL-CHOLINE (GMC) OXIDOREDUCTASE FAMILY PROTEIN"/>
    <property type="match status" value="1"/>
</dbReference>
<organism evidence="6 7">
    <name type="scientific">Prunus dulcis</name>
    <name type="common">Almond</name>
    <name type="synonym">Amygdalus dulcis</name>
    <dbReference type="NCBI Taxonomy" id="3755"/>
    <lineage>
        <taxon>Eukaryota</taxon>
        <taxon>Viridiplantae</taxon>
        <taxon>Streptophyta</taxon>
        <taxon>Embryophyta</taxon>
        <taxon>Tracheophyta</taxon>
        <taxon>Spermatophyta</taxon>
        <taxon>Magnoliopsida</taxon>
        <taxon>eudicotyledons</taxon>
        <taxon>Gunneridae</taxon>
        <taxon>Pentapetalae</taxon>
        <taxon>rosids</taxon>
        <taxon>fabids</taxon>
        <taxon>Rosales</taxon>
        <taxon>Rosaceae</taxon>
        <taxon>Amygdaloideae</taxon>
        <taxon>Amygdaleae</taxon>
        <taxon>Prunus</taxon>
    </lineage>
</organism>
<evidence type="ECO:0000313" key="7">
    <source>
        <dbReference type="Proteomes" id="UP001054821"/>
    </source>
</evidence>
<dbReference type="AlphaFoldDB" id="A0AAD4W6N4"/>
<dbReference type="InterPro" id="IPR007867">
    <property type="entry name" value="GMC_OxRtase_C"/>
</dbReference>
<dbReference type="EMBL" id="JAJFAZ020000003">
    <property type="protein sequence ID" value="KAI5336452.1"/>
    <property type="molecule type" value="Genomic_DNA"/>
</dbReference>
<proteinExistence type="predicted"/>
<evidence type="ECO:0000256" key="1">
    <source>
        <dbReference type="ARBA" id="ARBA00001974"/>
    </source>
</evidence>
<keyword evidence="3" id="KW-0274">FAD</keyword>
<sequence>MAFWSFKLAEPGHDCVDLSKASDWFQVTNTLPSMLVELHMSGCELNQIPVGVANMTRLKVVNLRWNIIWRTIPQWLYTCSNFKSLSLYLNLLRGEISSSTGNFTAIVNLDLSANQIDGKMPNSLGNLCKLAVLDLSRNYFNGSVSEILKRQLGCSFHEERQCHGFSRAVQIILSSSSRRVWASLALFPDMGKKTKKPGKGKEKAAKAEEKRARRETRSSHLRMTSMPFCLFAPKTIWHYHGGCQVGRVVDKGYGVLGIDSLRVIDGSTFYHTPGANPQATVMMLGRYMGQRILHDRLVHGSKKKN</sequence>
<evidence type="ECO:0000313" key="6">
    <source>
        <dbReference type="EMBL" id="KAI5336452.1"/>
    </source>
</evidence>
<dbReference type="Gene3D" id="3.30.410.40">
    <property type="match status" value="1"/>
</dbReference>
<dbReference type="Proteomes" id="UP001054821">
    <property type="component" value="Chromosome 3"/>
</dbReference>
<gene>
    <name evidence="6" type="ORF">L3X38_015719</name>
</gene>
<dbReference type="Pfam" id="PF00560">
    <property type="entry name" value="LRR_1"/>
    <property type="match status" value="1"/>
</dbReference>
<comment type="cofactor">
    <cofactor evidence="1">
        <name>FAD</name>
        <dbReference type="ChEBI" id="CHEBI:57692"/>
    </cofactor>
</comment>
<dbReference type="InterPro" id="IPR051871">
    <property type="entry name" value="GMC_Oxidoreductase-Related"/>
</dbReference>
<evidence type="ECO:0000259" key="5">
    <source>
        <dbReference type="Pfam" id="PF05199"/>
    </source>
</evidence>
<keyword evidence="7" id="KW-1185">Reference proteome</keyword>
<dbReference type="Gene3D" id="3.50.50.60">
    <property type="entry name" value="FAD/NAD(P)-binding domain"/>
    <property type="match status" value="1"/>
</dbReference>
<dbReference type="InterPro" id="IPR001611">
    <property type="entry name" value="Leu-rich_rpt"/>
</dbReference>
<evidence type="ECO:0000256" key="3">
    <source>
        <dbReference type="ARBA" id="ARBA00022827"/>
    </source>
</evidence>
<feature type="domain" description="Glucose-methanol-choline oxidoreductase C-terminal" evidence="5">
    <location>
        <begin position="194"/>
        <end position="285"/>
    </location>
</feature>
<dbReference type="SUPFAM" id="SSF51905">
    <property type="entry name" value="FAD/NAD(P)-binding domain"/>
    <property type="match status" value="1"/>
</dbReference>
<dbReference type="InterPro" id="IPR036188">
    <property type="entry name" value="FAD/NAD-bd_sf"/>
</dbReference>
<dbReference type="InterPro" id="IPR032675">
    <property type="entry name" value="LRR_dom_sf"/>
</dbReference>
<keyword evidence="2" id="KW-0285">Flavoprotein</keyword>
<name>A0AAD4W6N4_PRUDU</name>
<dbReference type="Pfam" id="PF05199">
    <property type="entry name" value="GMC_oxred_C"/>
    <property type="match status" value="1"/>
</dbReference>
<evidence type="ECO:0000256" key="4">
    <source>
        <dbReference type="SAM" id="MobiDB-lite"/>
    </source>
</evidence>
<feature type="compositionally biased region" description="Basic and acidic residues" evidence="4">
    <location>
        <begin position="199"/>
        <end position="218"/>
    </location>
</feature>
<accession>A0AAD4W6N4</accession>
<dbReference type="Gene3D" id="3.80.10.10">
    <property type="entry name" value="Ribonuclease Inhibitor"/>
    <property type="match status" value="1"/>
</dbReference>
<dbReference type="PANTHER" id="PTHR45968">
    <property type="entry name" value="OSJNBA0019K04.7 PROTEIN"/>
    <property type="match status" value="1"/>
</dbReference>
<reference evidence="6 7" key="1">
    <citation type="journal article" date="2022" name="G3 (Bethesda)">
        <title>Whole-genome sequence and methylome profiling of the almond [Prunus dulcis (Mill.) D.A. Webb] cultivar 'Nonpareil'.</title>
        <authorList>
            <person name="D'Amico-Willman K.M."/>
            <person name="Ouma W.Z."/>
            <person name="Meulia T."/>
            <person name="Sideli G.M."/>
            <person name="Gradziel T.M."/>
            <person name="Fresnedo-Ramirez J."/>
        </authorList>
    </citation>
    <scope>NUCLEOTIDE SEQUENCE [LARGE SCALE GENOMIC DNA]</scope>
    <source>
        <strain evidence="6">Clone GOH B32 T37-40</strain>
    </source>
</reference>
<feature type="region of interest" description="Disordered" evidence="4">
    <location>
        <begin position="192"/>
        <end position="218"/>
    </location>
</feature>